<comment type="caution">
    <text evidence="3">The sequence shown here is derived from an EMBL/GenBank/DDBJ whole genome shotgun (WGS) entry which is preliminary data.</text>
</comment>
<dbReference type="OrthoDB" id="9790652at2"/>
<feature type="region of interest" description="Disordered" evidence="1">
    <location>
        <begin position="1"/>
        <end position="26"/>
    </location>
</feature>
<sequence>MLNSKLSDDLSPALLLPPTPPPLALGGDEPRLDALMAQGQSVTLELGAGARAQLRDEPYSDRVRCDHPRLADEAQARELGLRLLEQAQARGRGRVVVLAPVALEAGFAAEGFRREGLMPSFYRGEQDCAVLGAYPDQARARLADPWSVAEVLSLIEHKGGSGRQHAPVETRRAEVEDAPGIAALLDGTFTQYPTPSGDAAYIAEAIEGGTPFRLIEADGDPVACASADLIPSAQTAELTDCATLPSHRGRGYMQFILEDLMDDLRGLDYPTAFTLARASVPGINLAFSRLGFDYQGTMPQSCRIGGGIEDMNIWSTEV</sequence>
<feature type="domain" description="N-acetyltransferase" evidence="2">
    <location>
        <begin position="168"/>
        <end position="314"/>
    </location>
</feature>
<dbReference type="EMBL" id="ABCS01000025">
    <property type="protein sequence ID" value="EDM78936.1"/>
    <property type="molecule type" value="Genomic_DNA"/>
</dbReference>
<reference evidence="3 4" key="1">
    <citation type="submission" date="2007-06" db="EMBL/GenBank/DDBJ databases">
        <authorList>
            <person name="Shimkets L."/>
            <person name="Ferriera S."/>
            <person name="Johnson J."/>
            <person name="Kravitz S."/>
            <person name="Beeson K."/>
            <person name="Sutton G."/>
            <person name="Rogers Y.-H."/>
            <person name="Friedman R."/>
            <person name="Frazier M."/>
            <person name="Venter J.C."/>
        </authorList>
    </citation>
    <scope>NUCLEOTIDE SEQUENCE [LARGE SCALE GENOMIC DNA]</scope>
    <source>
        <strain evidence="3 4">SIR-1</strain>
    </source>
</reference>
<dbReference type="eggNOG" id="COG0456">
    <property type="taxonomic scope" value="Bacteria"/>
</dbReference>
<keyword evidence="4" id="KW-1185">Reference proteome</keyword>
<dbReference type="GO" id="GO:0016747">
    <property type="term" value="F:acyltransferase activity, transferring groups other than amino-acyl groups"/>
    <property type="evidence" value="ECO:0007669"/>
    <property type="project" value="InterPro"/>
</dbReference>
<dbReference type="InterPro" id="IPR000182">
    <property type="entry name" value="GNAT_dom"/>
</dbReference>
<name>A6G5J3_9BACT</name>
<keyword evidence="3" id="KW-0808">Transferase</keyword>
<evidence type="ECO:0000313" key="3">
    <source>
        <dbReference type="EMBL" id="EDM78936.1"/>
    </source>
</evidence>
<dbReference type="RefSeq" id="WP_006971992.1">
    <property type="nucleotide sequence ID" value="NZ_ABCS01000025.1"/>
</dbReference>
<organism evidence="3 4">
    <name type="scientific">Plesiocystis pacifica SIR-1</name>
    <dbReference type="NCBI Taxonomy" id="391625"/>
    <lineage>
        <taxon>Bacteria</taxon>
        <taxon>Pseudomonadati</taxon>
        <taxon>Myxococcota</taxon>
        <taxon>Polyangia</taxon>
        <taxon>Nannocystales</taxon>
        <taxon>Nannocystaceae</taxon>
        <taxon>Plesiocystis</taxon>
    </lineage>
</organism>
<dbReference type="CDD" id="cd04301">
    <property type="entry name" value="NAT_SF"/>
    <property type="match status" value="1"/>
</dbReference>
<evidence type="ECO:0000259" key="2">
    <source>
        <dbReference type="PROSITE" id="PS51186"/>
    </source>
</evidence>
<protein>
    <submittedName>
        <fullName evidence="3">Acetyltransferase (GNAT) family protein</fullName>
    </submittedName>
</protein>
<dbReference type="STRING" id="391625.PPSIR1_03668"/>
<evidence type="ECO:0000313" key="4">
    <source>
        <dbReference type="Proteomes" id="UP000005801"/>
    </source>
</evidence>
<dbReference type="AlphaFoldDB" id="A6G5J3"/>
<evidence type="ECO:0000256" key="1">
    <source>
        <dbReference type="SAM" id="MobiDB-lite"/>
    </source>
</evidence>
<dbReference type="Proteomes" id="UP000005801">
    <property type="component" value="Unassembled WGS sequence"/>
</dbReference>
<proteinExistence type="predicted"/>
<dbReference type="Pfam" id="PF00583">
    <property type="entry name" value="Acetyltransf_1"/>
    <property type="match status" value="1"/>
</dbReference>
<dbReference type="SUPFAM" id="SSF55729">
    <property type="entry name" value="Acyl-CoA N-acyltransferases (Nat)"/>
    <property type="match status" value="1"/>
</dbReference>
<accession>A6G5J3</accession>
<gene>
    <name evidence="3" type="ORF">PPSIR1_03668</name>
</gene>
<dbReference type="Gene3D" id="3.40.630.30">
    <property type="match status" value="1"/>
</dbReference>
<dbReference type="InterPro" id="IPR016181">
    <property type="entry name" value="Acyl_CoA_acyltransferase"/>
</dbReference>
<dbReference type="PROSITE" id="PS51186">
    <property type="entry name" value="GNAT"/>
    <property type="match status" value="1"/>
</dbReference>